<dbReference type="EMBL" id="MT774382">
    <property type="protein sequence ID" value="QOR58715.1"/>
    <property type="molecule type" value="Genomic_DNA"/>
</dbReference>
<feature type="coiled-coil region" evidence="1">
    <location>
        <begin position="240"/>
        <end position="280"/>
    </location>
</feature>
<keyword evidence="1" id="KW-0175">Coiled coil</keyword>
<feature type="compositionally biased region" description="Basic and acidic residues" evidence="2">
    <location>
        <begin position="93"/>
        <end position="106"/>
    </location>
</feature>
<name>A0A7M1RWB6_9CAUD</name>
<feature type="compositionally biased region" description="Acidic residues" evidence="2">
    <location>
        <begin position="107"/>
        <end position="119"/>
    </location>
</feature>
<evidence type="ECO:0008006" key="5">
    <source>
        <dbReference type="Google" id="ProtNLM"/>
    </source>
</evidence>
<evidence type="ECO:0000256" key="2">
    <source>
        <dbReference type="SAM" id="MobiDB-lite"/>
    </source>
</evidence>
<accession>A0A7M1RWB6</accession>
<evidence type="ECO:0000313" key="4">
    <source>
        <dbReference type="Proteomes" id="UP000593744"/>
    </source>
</evidence>
<evidence type="ECO:0000256" key="1">
    <source>
        <dbReference type="SAM" id="Coils"/>
    </source>
</evidence>
<dbReference type="RefSeq" id="YP_010110873.1">
    <property type="nucleotide sequence ID" value="NC_055875.1"/>
</dbReference>
<sequence length="400" mass="45473">MDNNSNTLLGWEAVADALSSETLNNPLVTGTFSTSNDDLSDDEIKRLQRTNRGPSVKEVFGIDTSKEEKDTEVEETEETEEETEIEEEEVEVEEPKKKSKQTKEVETVEETSTEEEELDNEGIQVSAFFDAITEELGLDFEEDEESQKPKTVEELCEYFKDLIEENSTPEYSSEEVAKIDEFVRNGGKLEDYFQVSTAIDFDNFDTSIESNQKQIIRELLLEKGFSEKRIQSKLEKYEDAGILEDEAEEALELMKEITEKKKEQLLIDQEKQNEARIERQQKFVDDVVTNIKSLKDIRGIAIPEKDKKALLNYIFKADSDGLTQYQKDYSKSVKNLIESAYFTMKGDTLLDTAKKIGTSSAIKTLKQSLKTTGATKGTKRIHTSSSNSIWSIAARSLNNN</sequence>
<evidence type="ECO:0000313" key="3">
    <source>
        <dbReference type="EMBL" id="QOR58715.1"/>
    </source>
</evidence>
<dbReference type="GeneID" id="65129195"/>
<reference evidence="3 4" key="1">
    <citation type="submission" date="2020-07" db="EMBL/GenBank/DDBJ databases">
        <title>Taxonomic proposal: Crassvirales, a new order of highly abundant and diverse bacterial viruses.</title>
        <authorList>
            <person name="Shkoporov A.N."/>
            <person name="Stockdale S.R."/>
            <person name="Guerin E."/>
            <person name="Ross R.P."/>
            <person name="Hill C."/>
        </authorList>
    </citation>
    <scope>NUCLEOTIDE SEQUENCE [LARGE SCALE GENOMIC DNA]</scope>
</reference>
<keyword evidence="4" id="KW-1185">Reference proteome</keyword>
<dbReference type="Proteomes" id="UP000593744">
    <property type="component" value="Segment"/>
</dbReference>
<protein>
    <recommendedName>
        <fullName evidence="5">Regulatory protein</fullName>
    </recommendedName>
</protein>
<proteinExistence type="predicted"/>
<feature type="compositionally biased region" description="Acidic residues" evidence="2">
    <location>
        <begin position="70"/>
        <end position="92"/>
    </location>
</feature>
<feature type="region of interest" description="Disordered" evidence="2">
    <location>
        <begin position="47"/>
        <end position="119"/>
    </location>
</feature>
<organism evidence="3 4">
    <name type="scientific">uncultured phage cr10_1</name>
    <dbReference type="NCBI Taxonomy" id="2772066"/>
    <lineage>
        <taxon>Viruses</taxon>
        <taxon>Duplodnaviria</taxon>
        <taxon>Heunggongvirae</taxon>
        <taxon>Uroviricota</taxon>
        <taxon>Caudoviricetes</taxon>
        <taxon>Crassvirales</taxon>
        <taxon>Suoliviridae</taxon>
        <taxon>Boorivirinae</taxon>
        <taxon>Canhaevirus</taxon>
        <taxon>Canhaevirus hiberniae</taxon>
    </lineage>
</organism>
<dbReference type="KEGG" id="vg:65129195"/>